<organism evidence="2">
    <name type="scientific">uncultured Rubrobacteraceae bacterium</name>
    <dbReference type="NCBI Taxonomy" id="349277"/>
    <lineage>
        <taxon>Bacteria</taxon>
        <taxon>Bacillati</taxon>
        <taxon>Actinomycetota</taxon>
        <taxon>Rubrobacteria</taxon>
        <taxon>Rubrobacterales</taxon>
        <taxon>Rubrobacteraceae</taxon>
        <taxon>environmental samples</taxon>
    </lineage>
</organism>
<sequence length="258" mass="27848">GTHPQRQGGRRYRCLQRHRRGYRLRTRGARRLGGGGGPVGGQVRGPGAQGRGLRGTRGGGGRRGPRIGGGDGRADRREVRPAGRAGQQRGARALGPDLGVASGGLALRLRGQHDRPPQLRAGGAPADGEGGTHHQRLLRRRQARHPQGRRVLLDKVRPQRPLGLLAGRGRRSGRLRDERLPGHHPDFLQGQLPPHKGREAGLAPEGRNPRAGGEKDSRRRREGTARRVRDALRQALRRRGDAHAGPHGQGPPVLGRGL</sequence>
<feature type="compositionally biased region" description="Low complexity" evidence="1">
    <location>
        <begin position="82"/>
        <end position="96"/>
    </location>
</feature>
<accession>A0A6J4T8C6</accession>
<dbReference type="AlphaFoldDB" id="A0A6J4T8C6"/>
<gene>
    <name evidence="2" type="ORF">AVDCRST_MAG12-3475</name>
</gene>
<feature type="compositionally biased region" description="Gly residues" evidence="1">
    <location>
        <begin position="31"/>
        <end position="71"/>
    </location>
</feature>
<feature type="region of interest" description="Disordered" evidence="1">
    <location>
        <begin position="1"/>
        <end position="98"/>
    </location>
</feature>
<reference evidence="2" key="1">
    <citation type="submission" date="2020-02" db="EMBL/GenBank/DDBJ databases">
        <authorList>
            <person name="Meier V. D."/>
        </authorList>
    </citation>
    <scope>NUCLEOTIDE SEQUENCE</scope>
    <source>
        <strain evidence="2">AVDCRST_MAG12</strain>
    </source>
</reference>
<feature type="compositionally biased region" description="Basic and acidic residues" evidence="1">
    <location>
        <begin position="174"/>
        <end position="186"/>
    </location>
</feature>
<proteinExistence type="predicted"/>
<feature type="region of interest" description="Disordered" evidence="1">
    <location>
        <begin position="113"/>
        <end position="258"/>
    </location>
</feature>
<feature type="compositionally biased region" description="Basic and acidic residues" evidence="1">
    <location>
        <begin position="212"/>
        <end position="244"/>
    </location>
</feature>
<feature type="non-terminal residue" evidence="2">
    <location>
        <position position="1"/>
    </location>
</feature>
<feature type="compositionally biased region" description="Basic and acidic residues" evidence="1">
    <location>
        <begin position="72"/>
        <end position="81"/>
    </location>
</feature>
<feature type="non-terminal residue" evidence="2">
    <location>
        <position position="258"/>
    </location>
</feature>
<name>A0A6J4T8C6_9ACTN</name>
<feature type="compositionally biased region" description="Basic residues" evidence="1">
    <location>
        <begin position="8"/>
        <end position="30"/>
    </location>
</feature>
<feature type="compositionally biased region" description="Basic residues" evidence="1">
    <location>
        <begin position="133"/>
        <end position="148"/>
    </location>
</feature>
<protein>
    <submittedName>
        <fullName evidence="2">Uncharacterized protein</fullName>
    </submittedName>
</protein>
<evidence type="ECO:0000256" key="1">
    <source>
        <dbReference type="SAM" id="MobiDB-lite"/>
    </source>
</evidence>
<dbReference type="EMBL" id="CADCVK010000491">
    <property type="protein sequence ID" value="CAA9515951.1"/>
    <property type="molecule type" value="Genomic_DNA"/>
</dbReference>
<evidence type="ECO:0000313" key="2">
    <source>
        <dbReference type="EMBL" id="CAA9515951.1"/>
    </source>
</evidence>